<dbReference type="Gene3D" id="3.40.50.620">
    <property type="entry name" value="HUPs"/>
    <property type="match status" value="1"/>
</dbReference>
<keyword evidence="2" id="KW-1185">Reference proteome</keyword>
<gene>
    <name evidence="1" type="ORF">GCM10010978_32650</name>
</gene>
<comment type="caution">
    <text evidence="1">The sequence shown here is derived from an EMBL/GenBank/DDBJ whole genome shotgun (WGS) entry which is preliminary data.</text>
</comment>
<evidence type="ECO:0008006" key="3">
    <source>
        <dbReference type="Google" id="ProtNLM"/>
    </source>
</evidence>
<evidence type="ECO:0000313" key="2">
    <source>
        <dbReference type="Proteomes" id="UP000602050"/>
    </source>
</evidence>
<organism evidence="1 2">
    <name type="scientific">Compostibacillus humi</name>
    <dbReference type="NCBI Taxonomy" id="1245525"/>
    <lineage>
        <taxon>Bacteria</taxon>
        <taxon>Bacillati</taxon>
        <taxon>Bacillota</taxon>
        <taxon>Bacilli</taxon>
        <taxon>Bacillales</taxon>
        <taxon>Bacillaceae</taxon>
        <taxon>Compostibacillus</taxon>
    </lineage>
</organism>
<reference evidence="1" key="2">
    <citation type="submission" date="2020-09" db="EMBL/GenBank/DDBJ databases">
        <authorList>
            <person name="Sun Q."/>
            <person name="Zhou Y."/>
        </authorList>
    </citation>
    <scope>NUCLEOTIDE SEQUENCE</scope>
    <source>
        <strain evidence="1">CGMCC 1.12360</strain>
    </source>
</reference>
<accession>A0A8J2XAK6</accession>
<sequence>MVKIKHIDDRTNAKNNQKPIINILWTGGWDSTYRIVELSRRVCVVQPIYVYGDNRLSEKYEINAMYKILKELRKKPSTKAEFLPIKFINKKDIPANQEITNAYNIIAKNTNLGSQHEWLARLAYSYPGLELGTEASPLSISNILKAINQYGKLIKDKSGEGYILDPVESSNEGILVLGNFKFPIIKKTGKDMKKDIQSWGYEDVMKNVWVCHTPLYGKPCGLCHPCELKIETGMSFLLTRSAVKRYRNSKKPFFRYLYKSELLLNKVIKRLFSKVFVKRMDIQ</sequence>
<dbReference type="InterPro" id="IPR014729">
    <property type="entry name" value="Rossmann-like_a/b/a_fold"/>
</dbReference>
<evidence type="ECO:0000313" key="1">
    <source>
        <dbReference type="EMBL" id="GFZ91626.1"/>
    </source>
</evidence>
<dbReference type="EMBL" id="BMEV01000117">
    <property type="protein sequence ID" value="GFZ91626.1"/>
    <property type="molecule type" value="Genomic_DNA"/>
</dbReference>
<protein>
    <recommendedName>
        <fullName evidence="3">7-cyano-7-deazaguanine synthase</fullName>
    </recommendedName>
</protein>
<dbReference type="AlphaFoldDB" id="A0A8J2XAK6"/>
<proteinExistence type="predicted"/>
<reference evidence="1" key="1">
    <citation type="journal article" date="2014" name="Int. J. Syst. Evol. Microbiol.">
        <title>Complete genome sequence of Corynebacterium casei LMG S-19264T (=DSM 44701T), isolated from a smear-ripened cheese.</title>
        <authorList>
            <consortium name="US DOE Joint Genome Institute (JGI-PGF)"/>
            <person name="Walter F."/>
            <person name="Albersmeier A."/>
            <person name="Kalinowski J."/>
            <person name="Ruckert C."/>
        </authorList>
    </citation>
    <scope>NUCLEOTIDE SEQUENCE</scope>
    <source>
        <strain evidence="1">CGMCC 1.12360</strain>
    </source>
</reference>
<name>A0A8J2XAK6_9BACI</name>
<dbReference type="Proteomes" id="UP000602050">
    <property type="component" value="Unassembled WGS sequence"/>
</dbReference>
<dbReference type="RefSeq" id="WP_188393453.1">
    <property type="nucleotide sequence ID" value="NZ_BMEV01000117.1"/>
</dbReference>